<feature type="region of interest" description="Disordered" evidence="1">
    <location>
        <begin position="302"/>
        <end position="327"/>
    </location>
</feature>
<evidence type="ECO:0000313" key="3">
    <source>
        <dbReference type="EMBL" id="CEH13641.1"/>
    </source>
</evidence>
<keyword evidence="4" id="KW-1185">Reference proteome</keyword>
<organism evidence="3 4">
    <name type="scientific">Ceraceosorus bombacis</name>
    <dbReference type="NCBI Taxonomy" id="401625"/>
    <lineage>
        <taxon>Eukaryota</taxon>
        <taxon>Fungi</taxon>
        <taxon>Dikarya</taxon>
        <taxon>Basidiomycota</taxon>
        <taxon>Ustilaginomycotina</taxon>
        <taxon>Exobasidiomycetes</taxon>
        <taxon>Ceraceosorales</taxon>
        <taxon>Ceraceosoraceae</taxon>
        <taxon>Ceraceosorus</taxon>
    </lineage>
</organism>
<evidence type="ECO:0000256" key="2">
    <source>
        <dbReference type="SAM" id="SignalP"/>
    </source>
</evidence>
<feature type="compositionally biased region" description="Low complexity" evidence="1">
    <location>
        <begin position="178"/>
        <end position="196"/>
    </location>
</feature>
<reference evidence="4" key="1">
    <citation type="submission" date="2014-09" db="EMBL/GenBank/DDBJ databases">
        <authorList>
            <person name="Sharma Rahul"/>
            <person name="Thines Marco"/>
        </authorList>
    </citation>
    <scope>NUCLEOTIDE SEQUENCE [LARGE SCALE GENOMIC DNA]</scope>
</reference>
<name>A0A0P1BCN4_9BASI</name>
<dbReference type="EMBL" id="CCYA01000221">
    <property type="protein sequence ID" value="CEH13641.1"/>
    <property type="molecule type" value="Genomic_DNA"/>
</dbReference>
<feature type="region of interest" description="Disordered" evidence="1">
    <location>
        <begin position="171"/>
        <end position="268"/>
    </location>
</feature>
<sequence length="403" mass="41632">MKFSPLKLLAIAVGAVSIAAPAFDGQNITIKAALEVQAAIQKATDTTSKCTGAILDGDVEVIIGHLAGIHAHVKSTISNFTQAGAVLNVELVVDHMMTIDLHLKVLLKSMHGISVTGEVGTQVVQAGAPAVADLDQLGRANAKRPPHVGLKAILKTNLSTYATVAPEDVAVKPGVGLPDKPSTPTTTDGKTKSTPGASYGDKAPNTNDKPSADNGAAPGAKPADQGSAAPAGQNNTPVDPNAPAIKTTTKTGSKMHADAHVQPDGTKLATVDGKNGAVAEARLKGFSDDLILACASKLSLQVDYDPPTNNGTAPQKQNKRSEQPLPESYWKCLSDTQAKAQGTHAKLQQGSKAKAAGTVTDGKTDCDDPKKKEDEPKETAKPADKVGKRAIPYGSRRVLSIRA</sequence>
<feature type="compositionally biased region" description="Polar residues" evidence="1">
    <location>
        <begin position="307"/>
        <end position="316"/>
    </location>
</feature>
<keyword evidence="2" id="KW-0732">Signal</keyword>
<feature type="chain" id="PRO_5006059400" evidence="2">
    <location>
        <begin position="26"/>
        <end position="403"/>
    </location>
</feature>
<feature type="signal peptide" evidence="2">
    <location>
        <begin position="1"/>
        <end position="25"/>
    </location>
</feature>
<proteinExistence type="predicted"/>
<accession>A0A0P1BCN4</accession>
<dbReference type="Proteomes" id="UP000054845">
    <property type="component" value="Unassembled WGS sequence"/>
</dbReference>
<dbReference type="AlphaFoldDB" id="A0A0P1BCN4"/>
<evidence type="ECO:0000313" key="4">
    <source>
        <dbReference type="Proteomes" id="UP000054845"/>
    </source>
</evidence>
<dbReference type="OrthoDB" id="10499125at2759"/>
<feature type="compositionally biased region" description="Polar residues" evidence="1">
    <location>
        <begin position="341"/>
        <end position="351"/>
    </location>
</feature>
<protein>
    <submittedName>
        <fullName evidence="3">Uncharacterized protein</fullName>
    </submittedName>
</protein>
<feature type="compositionally biased region" description="Basic and acidic residues" evidence="1">
    <location>
        <begin position="362"/>
        <end position="387"/>
    </location>
</feature>
<evidence type="ECO:0000256" key="1">
    <source>
        <dbReference type="SAM" id="MobiDB-lite"/>
    </source>
</evidence>
<feature type="region of interest" description="Disordered" evidence="1">
    <location>
        <begin position="341"/>
        <end position="403"/>
    </location>
</feature>